<reference evidence="1 2" key="1">
    <citation type="submission" date="2015-01" db="EMBL/GenBank/DDBJ databases">
        <title>Evolution of Trichinella species and genotypes.</title>
        <authorList>
            <person name="Korhonen P.K."/>
            <person name="Edoardo P."/>
            <person name="Giuseppe L.R."/>
            <person name="Gasser R.B."/>
        </authorList>
    </citation>
    <scope>NUCLEOTIDE SEQUENCE [LARGE SCALE GENOMIC DNA]</scope>
    <source>
        <strain evidence="1">ISS1980</strain>
    </source>
</reference>
<sequence length="83" mass="9023">MIQFPLCGFQNQVVLFLNLCSIKSRSVLLIAVSKVHFHLPLTSYSTVISTTAISATTISTTIISNTSSKMIPHTVIGVRFHGC</sequence>
<gene>
    <name evidence="1" type="ORF">T10_10966</name>
</gene>
<dbReference type="Proteomes" id="UP000054843">
    <property type="component" value="Unassembled WGS sequence"/>
</dbReference>
<evidence type="ECO:0000313" key="1">
    <source>
        <dbReference type="EMBL" id="KRZ74303.1"/>
    </source>
</evidence>
<dbReference type="EMBL" id="JYDO01000052">
    <property type="protein sequence ID" value="KRZ74303.1"/>
    <property type="molecule type" value="Genomic_DNA"/>
</dbReference>
<organism evidence="1 2">
    <name type="scientific">Trichinella papuae</name>
    <dbReference type="NCBI Taxonomy" id="268474"/>
    <lineage>
        <taxon>Eukaryota</taxon>
        <taxon>Metazoa</taxon>
        <taxon>Ecdysozoa</taxon>
        <taxon>Nematoda</taxon>
        <taxon>Enoplea</taxon>
        <taxon>Dorylaimia</taxon>
        <taxon>Trichinellida</taxon>
        <taxon>Trichinellidae</taxon>
        <taxon>Trichinella</taxon>
    </lineage>
</organism>
<accession>A0A0V1MRT2</accession>
<evidence type="ECO:0000313" key="2">
    <source>
        <dbReference type="Proteomes" id="UP000054843"/>
    </source>
</evidence>
<name>A0A0V1MRT2_9BILA</name>
<proteinExistence type="predicted"/>
<protein>
    <submittedName>
        <fullName evidence="1">Uncharacterized protein</fullName>
    </submittedName>
</protein>
<dbReference type="AlphaFoldDB" id="A0A0V1MRT2"/>
<comment type="caution">
    <text evidence="1">The sequence shown here is derived from an EMBL/GenBank/DDBJ whole genome shotgun (WGS) entry which is preliminary data.</text>
</comment>
<keyword evidence="2" id="KW-1185">Reference proteome</keyword>